<dbReference type="AlphaFoldDB" id="A0A3A2ZHI8"/>
<evidence type="ECO:0000256" key="1">
    <source>
        <dbReference type="SAM" id="Phobius"/>
    </source>
</evidence>
<organism evidence="2 3">
    <name type="scientific">Aspergillus sclerotialis</name>
    <dbReference type="NCBI Taxonomy" id="2070753"/>
    <lineage>
        <taxon>Eukaryota</taxon>
        <taxon>Fungi</taxon>
        <taxon>Dikarya</taxon>
        <taxon>Ascomycota</taxon>
        <taxon>Pezizomycotina</taxon>
        <taxon>Eurotiomycetes</taxon>
        <taxon>Eurotiomycetidae</taxon>
        <taxon>Eurotiales</taxon>
        <taxon>Aspergillaceae</taxon>
        <taxon>Aspergillus</taxon>
        <taxon>Aspergillus subgen. Polypaecilum</taxon>
    </lineage>
</organism>
<reference evidence="3" key="1">
    <citation type="submission" date="2017-02" db="EMBL/GenBank/DDBJ databases">
        <authorList>
            <person name="Tafer H."/>
            <person name="Lopandic K."/>
        </authorList>
    </citation>
    <scope>NUCLEOTIDE SEQUENCE [LARGE SCALE GENOMIC DNA]</scope>
    <source>
        <strain evidence="3">CBS 366.77</strain>
    </source>
</reference>
<keyword evidence="1" id="KW-1133">Transmembrane helix</keyword>
<gene>
    <name evidence="2" type="ORF">PHISCL_05083</name>
</gene>
<evidence type="ECO:0000313" key="3">
    <source>
        <dbReference type="Proteomes" id="UP000266188"/>
    </source>
</evidence>
<keyword evidence="1" id="KW-0472">Membrane</keyword>
<feature type="transmembrane region" description="Helical" evidence="1">
    <location>
        <begin position="29"/>
        <end position="50"/>
    </location>
</feature>
<dbReference type="STRING" id="2070753.A0A3A2ZHI8"/>
<name>A0A3A2ZHI8_9EURO</name>
<proteinExistence type="predicted"/>
<protein>
    <recommendedName>
        <fullName evidence="4">Nucleotidyltransferase</fullName>
    </recommendedName>
</protein>
<keyword evidence="1" id="KW-0812">Transmembrane</keyword>
<dbReference type="Proteomes" id="UP000266188">
    <property type="component" value="Unassembled WGS sequence"/>
</dbReference>
<keyword evidence="3" id="KW-1185">Reference proteome</keyword>
<dbReference type="EMBL" id="MVGC01000161">
    <property type="protein sequence ID" value="RJE22572.1"/>
    <property type="molecule type" value="Genomic_DNA"/>
</dbReference>
<evidence type="ECO:0000313" key="2">
    <source>
        <dbReference type="EMBL" id="RJE22572.1"/>
    </source>
</evidence>
<dbReference type="OrthoDB" id="3348320at2759"/>
<sequence length="216" mass="24849">MSNIKKFLDAEDFYKGLESLDAKLGENPMITAFAPVNLMVVGGFFAVTYLKNRKATEDIDYLLDPEWANDQDIKEPLRNCIEAVASKHNYLPGWANEDIGLFVTKKAREVLMRKAIEQDIVLWNGENIRIFAAPVEWILETKLRRIHTSVRGRKAEGDMSDALAILKYLRDKNGAKLDMEYYRAHNVNGFDVMPDYSTMRRVAAAYREKYGEEIFN</sequence>
<accession>A0A3A2ZHI8</accession>
<evidence type="ECO:0008006" key="4">
    <source>
        <dbReference type="Google" id="ProtNLM"/>
    </source>
</evidence>
<comment type="caution">
    <text evidence="2">The sequence shown here is derived from an EMBL/GenBank/DDBJ whole genome shotgun (WGS) entry which is preliminary data.</text>
</comment>